<feature type="region of interest" description="Disordered" evidence="1">
    <location>
        <begin position="146"/>
        <end position="242"/>
    </location>
</feature>
<feature type="compositionally biased region" description="Basic and acidic residues" evidence="1">
    <location>
        <begin position="43"/>
        <end position="96"/>
    </location>
</feature>
<evidence type="ECO:0000256" key="1">
    <source>
        <dbReference type="SAM" id="MobiDB-lite"/>
    </source>
</evidence>
<keyword evidence="3" id="KW-1185">Reference proteome</keyword>
<feature type="compositionally biased region" description="Basic and acidic residues" evidence="1">
    <location>
        <begin position="174"/>
        <end position="192"/>
    </location>
</feature>
<protein>
    <submittedName>
        <fullName evidence="2">Uncharacterized protein</fullName>
    </submittedName>
</protein>
<dbReference type="EMBL" id="JABSTV010001255">
    <property type="protein sequence ID" value="KAH7936300.1"/>
    <property type="molecule type" value="Genomic_DNA"/>
</dbReference>
<reference evidence="2" key="1">
    <citation type="journal article" date="2020" name="Cell">
        <title>Large-Scale Comparative Analyses of Tick Genomes Elucidate Their Genetic Diversity and Vector Capacities.</title>
        <authorList>
            <consortium name="Tick Genome and Microbiome Consortium (TIGMIC)"/>
            <person name="Jia N."/>
            <person name="Wang J."/>
            <person name="Shi W."/>
            <person name="Du L."/>
            <person name="Sun Y."/>
            <person name="Zhan W."/>
            <person name="Jiang J.F."/>
            <person name="Wang Q."/>
            <person name="Zhang B."/>
            <person name="Ji P."/>
            <person name="Bell-Sakyi L."/>
            <person name="Cui X.M."/>
            <person name="Yuan T.T."/>
            <person name="Jiang B.G."/>
            <person name="Yang W.F."/>
            <person name="Lam T.T."/>
            <person name="Chang Q.C."/>
            <person name="Ding S.J."/>
            <person name="Wang X.J."/>
            <person name="Zhu J.G."/>
            <person name="Ruan X.D."/>
            <person name="Zhao L."/>
            <person name="Wei J.T."/>
            <person name="Ye R.Z."/>
            <person name="Que T.C."/>
            <person name="Du C.H."/>
            <person name="Zhou Y.H."/>
            <person name="Cheng J.X."/>
            <person name="Dai P.F."/>
            <person name="Guo W.B."/>
            <person name="Han X.H."/>
            <person name="Huang E.J."/>
            <person name="Li L.F."/>
            <person name="Wei W."/>
            <person name="Gao Y.C."/>
            <person name="Liu J.Z."/>
            <person name="Shao H.Z."/>
            <person name="Wang X."/>
            <person name="Wang C.C."/>
            <person name="Yang T.C."/>
            <person name="Huo Q.B."/>
            <person name="Li W."/>
            <person name="Chen H.Y."/>
            <person name="Chen S.E."/>
            <person name="Zhou L.G."/>
            <person name="Ni X.B."/>
            <person name="Tian J.H."/>
            <person name="Sheng Y."/>
            <person name="Liu T."/>
            <person name="Pan Y.S."/>
            <person name="Xia L.Y."/>
            <person name="Li J."/>
            <person name="Zhao F."/>
            <person name="Cao W.C."/>
        </authorList>
    </citation>
    <scope>NUCLEOTIDE SEQUENCE</scope>
    <source>
        <strain evidence="2">Rsan-2018</strain>
    </source>
</reference>
<dbReference type="Proteomes" id="UP000821837">
    <property type="component" value="Unassembled WGS sequence"/>
</dbReference>
<proteinExistence type="predicted"/>
<evidence type="ECO:0000313" key="3">
    <source>
        <dbReference type="Proteomes" id="UP000821837"/>
    </source>
</evidence>
<dbReference type="AlphaFoldDB" id="A0A9D4SPF3"/>
<feature type="compositionally biased region" description="Basic and acidic residues" evidence="1">
    <location>
        <begin position="1"/>
        <end position="12"/>
    </location>
</feature>
<name>A0A9D4SPF3_RHISA</name>
<sequence>MVVHAGDNHDMGEGMLAGTPLVAQPSTSAKGDGNDDECDIEGGELHHRMDDPALHGDIAPERHGKEEHGYSGDNKKNAVGDPAAAKDEGASHETKEASIVQANDDHGLDACMEEEIQAVAAQGRASVEAPKSSTGAPTMTCAAKKPVTAAAGKPKKNAAKGSKATPVKAVTPRRKADTQSDNKELAPQERNTRFTPDPFFLLPRIFKADPSLGSSRGYHRRKNLEPRGPLPDSYQKRRGPCA</sequence>
<gene>
    <name evidence="2" type="ORF">HPB52_021341</name>
</gene>
<accession>A0A9D4SPF3</accession>
<comment type="caution">
    <text evidence="2">The sequence shown here is derived from an EMBL/GenBank/DDBJ whole genome shotgun (WGS) entry which is preliminary data.</text>
</comment>
<organism evidence="2 3">
    <name type="scientific">Rhipicephalus sanguineus</name>
    <name type="common">Brown dog tick</name>
    <name type="synonym">Ixodes sanguineus</name>
    <dbReference type="NCBI Taxonomy" id="34632"/>
    <lineage>
        <taxon>Eukaryota</taxon>
        <taxon>Metazoa</taxon>
        <taxon>Ecdysozoa</taxon>
        <taxon>Arthropoda</taxon>
        <taxon>Chelicerata</taxon>
        <taxon>Arachnida</taxon>
        <taxon>Acari</taxon>
        <taxon>Parasitiformes</taxon>
        <taxon>Ixodida</taxon>
        <taxon>Ixodoidea</taxon>
        <taxon>Ixodidae</taxon>
        <taxon>Rhipicephalinae</taxon>
        <taxon>Rhipicephalus</taxon>
        <taxon>Rhipicephalus</taxon>
    </lineage>
</organism>
<reference evidence="2" key="2">
    <citation type="submission" date="2021-09" db="EMBL/GenBank/DDBJ databases">
        <authorList>
            <person name="Jia N."/>
            <person name="Wang J."/>
            <person name="Shi W."/>
            <person name="Du L."/>
            <person name="Sun Y."/>
            <person name="Zhan W."/>
            <person name="Jiang J."/>
            <person name="Wang Q."/>
            <person name="Zhang B."/>
            <person name="Ji P."/>
            <person name="Sakyi L.B."/>
            <person name="Cui X."/>
            <person name="Yuan T."/>
            <person name="Jiang B."/>
            <person name="Yang W."/>
            <person name="Lam T.T.-Y."/>
            <person name="Chang Q."/>
            <person name="Ding S."/>
            <person name="Wang X."/>
            <person name="Zhu J."/>
            <person name="Ruan X."/>
            <person name="Zhao L."/>
            <person name="Wei J."/>
            <person name="Que T."/>
            <person name="Du C."/>
            <person name="Cheng J."/>
            <person name="Dai P."/>
            <person name="Han X."/>
            <person name="Huang E."/>
            <person name="Gao Y."/>
            <person name="Liu J."/>
            <person name="Shao H."/>
            <person name="Ye R."/>
            <person name="Li L."/>
            <person name="Wei W."/>
            <person name="Wang X."/>
            <person name="Wang C."/>
            <person name="Huo Q."/>
            <person name="Li W."/>
            <person name="Guo W."/>
            <person name="Chen H."/>
            <person name="Chen S."/>
            <person name="Zhou L."/>
            <person name="Zhou L."/>
            <person name="Ni X."/>
            <person name="Tian J."/>
            <person name="Zhou Y."/>
            <person name="Sheng Y."/>
            <person name="Liu T."/>
            <person name="Pan Y."/>
            <person name="Xia L."/>
            <person name="Li J."/>
            <person name="Zhao F."/>
            <person name="Cao W."/>
        </authorList>
    </citation>
    <scope>NUCLEOTIDE SEQUENCE</scope>
    <source>
        <strain evidence="2">Rsan-2018</strain>
        <tissue evidence="2">Larvae</tissue>
    </source>
</reference>
<evidence type="ECO:0000313" key="2">
    <source>
        <dbReference type="EMBL" id="KAH7936300.1"/>
    </source>
</evidence>
<feature type="region of interest" description="Disordered" evidence="1">
    <location>
        <begin position="1"/>
        <end position="96"/>
    </location>
</feature>